<evidence type="ECO:0000256" key="1">
    <source>
        <dbReference type="ARBA" id="ARBA00009191"/>
    </source>
</evidence>
<keyword evidence="4" id="KW-0812">Transmembrane</keyword>
<reference evidence="6 7" key="1">
    <citation type="submission" date="2024-08" db="EMBL/GenBank/DDBJ databases">
        <authorList>
            <person name="Cucini C."/>
            <person name="Frati F."/>
        </authorList>
    </citation>
    <scope>NUCLEOTIDE SEQUENCE [LARGE SCALE GENOMIC DNA]</scope>
</reference>
<sequence>MVLVKYSIGLLGVTLVAIMVLLFVPGIPPDIDLKPFHIEPPRQLKGWFESNHILDEAELYYEGPNPGMESVVVLDDNNIITGDQSGAVFKVTGKQQASNITQLKYPCATALYGGGDGKSCGWPLGMRLDNDENLIIMDFFGGMAKVTLKTGSYETIVPKDTKINGKSGETEDVDIAKDGMIYWTDGTTHDNFFEEMMSQPSGRLIRYNPFTKTNVVLLDDLHFSNGVCLSDDDEFVLVAEMGSACVRRYYLSGTKKGTSDTFINGLPGYPDNIRPNGRGGFYVMLFSPWNEQYSMRTHLFSPYPLLRKFILRTLHLLLAAVRQAKTVFPDNTYVNDIENYIIKFGPILNSLGAPRIATVVELSKQGEIIGVFYGRNGSIHSLSQITVGKEYAYLVAPFNNKMWRIKLEILRKSRARQEHE</sequence>
<feature type="domain" description="Strictosidine synthase conserved region" evidence="5">
    <location>
        <begin position="172"/>
        <end position="253"/>
    </location>
</feature>
<dbReference type="Pfam" id="PF03088">
    <property type="entry name" value="Str_synth"/>
    <property type="match status" value="1"/>
</dbReference>
<accession>A0ABP1QWA0</accession>
<dbReference type="PANTHER" id="PTHR10426">
    <property type="entry name" value="STRICTOSIDINE SYNTHASE-RELATED"/>
    <property type="match status" value="1"/>
</dbReference>
<keyword evidence="7" id="KW-1185">Reference proteome</keyword>
<comment type="similarity">
    <text evidence="1">Belongs to the strictosidine synthase family.</text>
</comment>
<name>A0ABP1QWA0_9HEXA</name>
<evidence type="ECO:0000256" key="2">
    <source>
        <dbReference type="ARBA" id="ARBA00022553"/>
    </source>
</evidence>
<proteinExistence type="inferred from homology"/>
<keyword evidence="4" id="KW-1133">Transmembrane helix</keyword>
<dbReference type="InterPro" id="IPR018119">
    <property type="entry name" value="Strictosidine_synth_cons-reg"/>
</dbReference>
<dbReference type="InterPro" id="IPR011042">
    <property type="entry name" value="6-blade_b-propeller_TolB-like"/>
</dbReference>
<protein>
    <recommendedName>
        <fullName evidence="5">Strictosidine synthase conserved region domain-containing protein</fullName>
    </recommendedName>
</protein>
<comment type="caution">
    <text evidence="6">The sequence shown here is derived from an EMBL/GenBank/DDBJ whole genome shotgun (WGS) entry which is preliminary data.</text>
</comment>
<keyword evidence="2" id="KW-0597">Phosphoprotein</keyword>
<dbReference type="SUPFAM" id="SSF63829">
    <property type="entry name" value="Calcium-dependent phosphotriesterase"/>
    <property type="match status" value="1"/>
</dbReference>
<keyword evidence="4" id="KW-0472">Membrane</keyword>
<evidence type="ECO:0000259" key="5">
    <source>
        <dbReference type="Pfam" id="PF03088"/>
    </source>
</evidence>
<organism evidence="6 7">
    <name type="scientific">Orchesella dallaii</name>
    <dbReference type="NCBI Taxonomy" id="48710"/>
    <lineage>
        <taxon>Eukaryota</taxon>
        <taxon>Metazoa</taxon>
        <taxon>Ecdysozoa</taxon>
        <taxon>Arthropoda</taxon>
        <taxon>Hexapoda</taxon>
        <taxon>Collembola</taxon>
        <taxon>Entomobryomorpha</taxon>
        <taxon>Entomobryoidea</taxon>
        <taxon>Orchesellidae</taxon>
        <taxon>Orchesellinae</taxon>
        <taxon>Orchesella</taxon>
    </lineage>
</organism>
<dbReference type="EMBL" id="CAXLJM020000049">
    <property type="protein sequence ID" value="CAL8113054.1"/>
    <property type="molecule type" value="Genomic_DNA"/>
</dbReference>
<evidence type="ECO:0000313" key="6">
    <source>
        <dbReference type="EMBL" id="CAL8113054.1"/>
    </source>
</evidence>
<feature type="transmembrane region" description="Helical" evidence="4">
    <location>
        <begin position="6"/>
        <end position="24"/>
    </location>
</feature>
<dbReference type="Proteomes" id="UP001642540">
    <property type="component" value="Unassembled WGS sequence"/>
</dbReference>
<evidence type="ECO:0000256" key="3">
    <source>
        <dbReference type="ARBA" id="ARBA00023180"/>
    </source>
</evidence>
<keyword evidence="3" id="KW-0325">Glycoprotein</keyword>
<dbReference type="PANTHER" id="PTHR10426:SF88">
    <property type="entry name" value="ADIPOCYTE PLASMA MEMBRANE-ASSOCIATED PROTEIN HEMOMUCIN-RELATED"/>
    <property type="match status" value="1"/>
</dbReference>
<evidence type="ECO:0000256" key="4">
    <source>
        <dbReference type="SAM" id="Phobius"/>
    </source>
</evidence>
<dbReference type="Gene3D" id="2.120.10.30">
    <property type="entry name" value="TolB, C-terminal domain"/>
    <property type="match status" value="1"/>
</dbReference>
<evidence type="ECO:0000313" key="7">
    <source>
        <dbReference type="Proteomes" id="UP001642540"/>
    </source>
</evidence>
<gene>
    <name evidence="6" type="ORF">ODALV1_LOCUS15897</name>
</gene>